<accession>A0A1W1UH62</accession>
<keyword evidence="3" id="KW-1185">Reference proteome</keyword>
<keyword evidence="2" id="KW-0808">Transferase</keyword>
<dbReference type="PANTHER" id="PTHR12526">
    <property type="entry name" value="GLYCOSYLTRANSFERASE"/>
    <property type="match status" value="1"/>
</dbReference>
<reference evidence="2 3" key="1">
    <citation type="submission" date="2017-04" db="EMBL/GenBank/DDBJ databases">
        <authorList>
            <person name="Afonso C.L."/>
            <person name="Miller P.J."/>
            <person name="Scott M.A."/>
            <person name="Spackman E."/>
            <person name="Goraichik I."/>
            <person name="Dimitrov K.M."/>
            <person name="Suarez D.L."/>
            <person name="Swayne D.E."/>
        </authorList>
    </citation>
    <scope>NUCLEOTIDE SEQUENCE [LARGE SCALE GENOMIC DNA]</scope>
    <source>
        <strain evidence="2 3">KR-140</strain>
    </source>
</reference>
<dbReference type="Pfam" id="PF13692">
    <property type="entry name" value="Glyco_trans_1_4"/>
    <property type="match status" value="1"/>
</dbReference>
<dbReference type="EMBL" id="FWWU01000004">
    <property type="protein sequence ID" value="SMB80436.1"/>
    <property type="molecule type" value="Genomic_DNA"/>
</dbReference>
<dbReference type="Gene3D" id="3.40.50.2000">
    <property type="entry name" value="Glycogen Phosphorylase B"/>
    <property type="match status" value="2"/>
</dbReference>
<dbReference type="SUPFAM" id="SSF53756">
    <property type="entry name" value="UDP-Glycosyltransferase/glycogen phosphorylase"/>
    <property type="match status" value="1"/>
</dbReference>
<gene>
    <name evidence="2" type="ORF">SAMN00790413_05526</name>
</gene>
<dbReference type="AlphaFoldDB" id="A0A1W1UH62"/>
<proteinExistence type="predicted"/>
<dbReference type="RefSeq" id="WP_084045730.1">
    <property type="nucleotide sequence ID" value="NZ_FWWU01000004.1"/>
</dbReference>
<evidence type="ECO:0000313" key="3">
    <source>
        <dbReference type="Proteomes" id="UP000192582"/>
    </source>
</evidence>
<dbReference type="Pfam" id="PF13579">
    <property type="entry name" value="Glyco_trans_4_4"/>
    <property type="match status" value="1"/>
</dbReference>
<organism evidence="2 3">
    <name type="scientific">Deinococcus hopiensis KR-140</name>
    <dbReference type="NCBI Taxonomy" id="695939"/>
    <lineage>
        <taxon>Bacteria</taxon>
        <taxon>Thermotogati</taxon>
        <taxon>Deinococcota</taxon>
        <taxon>Deinococci</taxon>
        <taxon>Deinococcales</taxon>
        <taxon>Deinococcaceae</taxon>
        <taxon>Deinococcus</taxon>
    </lineage>
</organism>
<name>A0A1W1UH62_9DEIO</name>
<dbReference type="OrthoDB" id="9808602at2"/>
<dbReference type="PANTHER" id="PTHR12526:SF622">
    <property type="entry name" value="GLYCOSYLTRANSFERASE (GROUP I)"/>
    <property type="match status" value="1"/>
</dbReference>
<dbReference type="STRING" id="695939.SAMN00790413_05526"/>
<protein>
    <submittedName>
        <fullName evidence="2">Glycosyltransferase involved in cell wall bisynthesis</fullName>
    </submittedName>
</protein>
<dbReference type="CDD" id="cd03794">
    <property type="entry name" value="GT4_WbuB-like"/>
    <property type="match status" value="1"/>
</dbReference>
<dbReference type="GO" id="GO:0016740">
    <property type="term" value="F:transferase activity"/>
    <property type="evidence" value="ECO:0007669"/>
    <property type="project" value="UniProtKB-KW"/>
</dbReference>
<evidence type="ECO:0000313" key="2">
    <source>
        <dbReference type="EMBL" id="SMB80436.1"/>
    </source>
</evidence>
<feature type="domain" description="Glycosyltransferase subfamily 4-like N-terminal" evidence="1">
    <location>
        <begin position="20"/>
        <end position="204"/>
    </location>
</feature>
<sequence length="415" mass="45391">MTLHVWFVNHYALAPDQAGGTRHHTLARLMQAQDVDVTLIASSVDYTSRQDTRLTTGETLKIKREEGVRFVWIRTPTYTGNNLGRGRNMLAFAQAVLALRPSDELPRPDVVIGSSPHLFAAGAAWVLARKFGVPFVLEIRDIWPKTLVDLGGMSEHHPLVLVFGWLERWLYRHAAVVVSLLPGSRGHIEEVAGRSVPFMWLPNGIDVQPLRQFSPTGQRDTFDVVYAGAHGAANSLDTVLEAAAVLRRSADPRAATIRFVLVGDGPEKARLQGVAEERGLTNVVFRAPVPKRQVPEVLAGADACLMPLKDSPVFKHGVSPNKLFDYFSAARPVIFAINTPLSAVEEAGAGLSIQPEDPQALADAALRLAALAPQEREAMGERGLAYVAEHHDMKRLARRLANVLHVVAGSKGRKR</sequence>
<evidence type="ECO:0000259" key="1">
    <source>
        <dbReference type="Pfam" id="PF13579"/>
    </source>
</evidence>
<dbReference type="Proteomes" id="UP000192582">
    <property type="component" value="Unassembled WGS sequence"/>
</dbReference>
<dbReference type="InterPro" id="IPR028098">
    <property type="entry name" value="Glyco_trans_4-like_N"/>
</dbReference>